<evidence type="ECO:0000313" key="3">
    <source>
        <dbReference type="Proteomes" id="UP001500523"/>
    </source>
</evidence>
<dbReference type="Proteomes" id="UP001500523">
    <property type="component" value="Unassembled WGS sequence"/>
</dbReference>
<gene>
    <name evidence="2" type="ORF">GCM10022268_18490</name>
</gene>
<feature type="compositionally biased region" description="Basic and acidic residues" evidence="1">
    <location>
        <begin position="1"/>
        <end position="12"/>
    </location>
</feature>
<feature type="region of interest" description="Disordered" evidence="1">
    <location>
        <begin position="136"/>
        <end position="157"/>
    </location>
</feature>
<feature type="region of interest" description="Disordered" evidence="1">
    <location>
        <begin position="1"/>
        <end position="29"/>
    </location>
</feature>
<feature type="compositionally biased region" description="Pro residues" evidence="1">
    <location>
        <begin position="148"/>
        <end position="157"/>
    </location>
</feature>
<dbReference type="EMBL" id="BAABBF010000004">
    <property type="protein sequence ID" value="GAA3709591.1"/>
    <property type="molecule type" value="Genomic_DNA"/>
</dbReference>
<evidence type="ECO:0008006" key="4">
    <source>
        <dbReference type="Google" id="ProtNLM"/>
    </source>
</evidence>
<proteinExistence type="predicted"/>
<feature type="compositionally biased region" description="Pro residues" evidence="1">
    <location>
        <begin position="275"/>
        <end position="289"/>
    </location>
</feature>
<name>A0ABP7DVD2_9SPHN</name>
<sequence length="319" mass="34820">MIDRTPVARDARPSLPAFEPVPRKPRHDGWTPARQVAFIEALADTGSVSTAAAQVNMTTVGAYQLRRQPGAEGFARAWEAALDMGVLRLKDEAFDRALNGQLVPVIAGGKLLGYRRRRNDRLIMFILRHYSRHPQSGSFRHAGHTRPDPAPAPAAPPVKPGTVIAAFAGFELDDAAQEQIIAALTASATRRREMIERPVDVDAPDVPFVSARLMPVDHPAAIHPFGVTPFLDLGEHREGEEPWVTLDLPDQRDAIAAFLADQAQRAADHPSDESGPPPAPAPALTPEPDPSAGKHDRLTRFSRFLASGRPLDEWEEWTG</sequence>
<dbReference type="RefSeq" id="WP_344693104.1">
    <property type="nucleotide sequence ID" value="NZ_BAABBF010000004.1"/>
</dbReference>
<evidence type="ECO:0000313" key="2">
    <source>
        <dbReference type="EMBL" id="GAA3709591.1"/>
    </source>
</evidence>
<feature type="region of interest" description="Disordered" evidence="1">
    <location>
        <begin position="262"/>
        <end position="297"/>
    </location>
</feature>
<comment type="caution">
    <text evidence="2">The sequence shown here is derived from an EMBL/GenBank/DDBJ whole genome shotgun (WGS) entry which is preliminary data.</text>
</comment>
<organism evidence="2 3">
    <name type="scientific">Sphingomonas cynarae</name>
    <dbReference type="NCBI Taxonomy" id="930197"/>
    <lineage>
        <taxon>Bacteria</taxon>
        <taxon>Pseudomonadati</taxon>
        <taxon>Pseudomonadota</taxon>
        <taxon>Alphaproteobacteria</taxon>
        <taxon>Sphingomonadales</taxon>
        <taxon>Sphingomonadaceae</taxon>
        <taxon>Sphingomonas</taxon>
    </lineage>
</organism>
<keyword evidence="3" id="KW-1185">Reference proteome</keyword>
<protein>
    <recommendedName>
        <fullName evidence="4">Helix-turn-helix domain-containing protein</fullName>
    </recommendedName>
</protein>
<reference evidence="3" key="1">
    <citation type="journal article" date="2019" name="Int. J. Syst. Evol. Microbiol.">
        <title>The Global Catalogue of Microorganisms (GCM) 10K type strain sequencing project: providing services to taxonomists for standard genome sequencing and annotation.</title>
        <authorList>
            <consortium name="The Broad Institute Genomics Platform"/>
            <consortium name="The Broad Institute Genome Sequencing Center for Infectious Disease"/>
            <person name="Wu L."/>
            <person name="Ma J."/>
        </authorList>
    </citation>
    <scope>NUCLEOTIDE SEQUENCE [LARGE SCALE GENOMIC DNA]</scope>
    <source>
        <strain evidence="3">JCM 17498</strain>
    </source>
</reference>
<evidence type="ECO:0000256" key="1">
    <source>
        <dbReference type="SAM" id="MobiDB-lite"/>
    </source>
</evidence>
<accession>A0ABP7DVD2</accession>